<organism evidence="2 3">
    <name type="scientific">Pseudomonas floridensis</name>
    <dbReference type="NCBI Taxonomy" id="1958950"/>
    <lineage>
        <taxon>Bacteria</taxon>
        <taxon>Pseudomonadati</taxon>
        <taxon>Pseudomonadota</taxon>
        <taxon>Gammaproteobacteria</taxon>
        <taxon>Pseudomonadales</taxon>
        <taxon>Pseudomonadaceae</taxon>
        <taxon>Pseudomonas</taxon>
    </lineage>
</organism>
<reference evidence="3" key="1">
    <citation type="submission" date="2017-02" db="EMBL/GenBank/DDBJ databases">
        <title>Pseudomonas floridae sp. nov., a novel pathogenic bacterial species isolated from tomato.</title>
        <authorList>
            <person name="Timilsina S."/>
            <person name="Vallad G.E."/>
            <person name="Jones J.B."/>
        </authorList>
    </citation>
    <scope>NUCLEOTIDE SEQUENCE [LARGE SCALE GENOMIC DNA]</scope>
    <source>
        <strain evidence="3">GEV388</strain>
    </source>
</reference>
<dbReference type="Proteomes" id="UP000192815">
    <property type="component" value="Unassembled WGS sequence"/>
</dbReference>
<accession>A0A1X0N5I8</accession>
<evidence type="ECO:0000313" key="2">
    <source>
        <dbReference type="EMBL" id="ORC58695.1"/>
    </source>
</evidence>
<dbReference type="InterPro" id="IPR036736">
    <property type="entry name" value="ACP-like_sf"/>
</dbReference>
<dbReference type="Pfam" id="PF00550">
    <property type="entry name" value="PP-binding"/>
    <property type="match status" value="1"/>
</dbReference>
<dbReference type="STRING" id="1958950.BZK31_14045"/>
<comment type="caution">
    <text evidence="2">The sequence shown here is derived from an EMBL/GenBank/DDBJ whole genome shotgun (WGS) entry which is preliminary data.</text>
</comment>
<dbReference type="OrthoDB" id="9757559at2"/>
<dbReference type="AlphaFoldDB" id="A0A1X0N5I8"/>
<proteinExistence type="predicted"/>
<gene>
    <name evidence="2" type="ORF">BZK31_14045</name>
</gene>
<sequence>MLDETIKAEITADYVGWVAEAVESPVAQHENFLDVGGNSMIALALNKRLRKKYNIEVSIEKLFNKSITDALGHSLNH</sequence>
<protein>
    <recommendedName>
        <fullName evidence="1">Carrier domain-containing protein</fullName>
    </recommendedName>
</protein>
<dbReference type="RefSeq" id="WP_083183563.1">
    <property type="nucleotide sequence ID" value="NZ_CBCRZR010000017.1"/>
</dbReference>
<evidence type="ECO:0000313" key="3">
    <source>
        <dbReference type="Proteomes" id="UP000192815"/>
    </source>
</evidence>
<keyword evidence="3" id="KW-1185">Reference proteome</keyword>
<name>A0A1X0N5I8_9PSED</name>
<dbReference type="Gene3D" id="1.10.1200.10">
    <property type="entry name" value="ACP-like"/>
    <property type="match status" value="1"/>
</dbReference>
<dbReference type="SUPFAM" id="SSF47336">
    <property type="entry name" value="ACP-like"/>
    <property type="match status" value="1"/>
</dbReference>
<dbReference type="InterPro" id="IPR009081">
    <property type="entry name" value="PP-bd_ACP"/>
</dbReference>
<feature type="domain" description="Carrier" evidence="1">
    <location>
        <begin position="24"/>
        <end position="64"/>
    </location>
</feature>
<evidence type="ECO:0000259" key="1">
    <source>
        <dbReference type="Pfam" id="PF00550"/>
    </source>
</evidence>
<dbReference type="EMBL" id="MUIO01000052">
    <property type="protein sequence ID" value="ORC58695.1"/>
    <property type="molecule type" value="Genomic_DNA"/>
</dbReference>